<dbReference type="GO" id="GO:0006355">
    <property type="term" value="P:regulation of DNA-templated transcription"/>
    <property type="evidence" value="ECO:0007669"/>
    <property type="project" value="InterPro"/>
</dbReference>
<dbReference type="SUPFAM" id="SSF47598">
    <property type="entry name" value="Ribbon-helix-helix"/>
    <property type="match status" value="1"/>
</dbReference>
<dbReference type="AlphaFoldDB" id="A0A7W3MU70"/>
<protein>
    <submittedName>
        <fullName evidence="1">Putative DNA-binding protein</fullName>
    </submittedName>
</protein>
<comment type="caution">
    <text evidence="1">The sequence shown here is derived from an EMBL/GenBank/DDBJ whole genome shotgun (WGS) entry which is preliminary data.</text>
</comment>
<proteinExistence type="predicted"/>
<dbReference type="InterPro" id="IPR010985">
    <property type="entry name" value="Ribbon_hlx_hlx"/>
</dbReference>
<evidence type="ECO:0000313" key="1">
    <source>
        <dbReference type="EMBL" id="MBA9001992.1"/>
    </source>
</evidence>
<sequence>MADRHRHPSRGIRIPDERWEAAKKKAEREGRTITEVVNEELEKYIKRPDRKKK</sequence>
<accession>A0A7W3MU70</accession>
<dbReference type="RefSeq" id="WP_182704157.1">
    <property type="nucleotide sequence ID" value="NZ_JACJII010000001.1"/>
</dbReference>
<gene>
    <name evidence="1" type="ORF">HNR21_000874</name>
</gene>
<dbReference type="Proteomes" id="UP000539313">
    <property type="component" value="Unassembled WGS sequence"/>
</dbReference>
<evidence type="ECO:0000313" key="2">
    <source>
        <dbReference type="Proteomes" id="UP000539313"/>
    </source>
</evidence>
<dbReference type="EMBL" id="JACJII010000001">
    <property type="protein sequence ID" value="MBA9001992.1"/>
    <property type="molecule type" value="Genomic_DNA"/>
</dbReference>
<name>A0A7W3MU70_9ACTN</name>
<reference evidence="1 2" key="1">
    <citation type="submission" date="2020-08" db="EMBL/GenBank/DDBJ databases">
        <title>Sequencing the genomes of 1000 actinobacteria strains.</title>
        <authorList>
            <person name="Klenk H.-P."/>
        </authorList>
    </citation>
    <scope>NUCLEOTIDE SEQUENCE [LARGE SCALE GENOMIC DNA]</scope>
    <source>
        <strain evidence="1 2">DSM 45823</strain>
    </source>
</reference>
<keyword evidence="1" id="KW-0238">DNA-binding</keyword>
<organism evidence="1 2">
    <name type="scientific">Thermomonospora cellulosilytica</name>
    <dbReference type="NCBI Taxonomy" id="1411118"/>
    <lineage>
        <taxon>Bacteria</taxon>
        <taxon>Bacillati</taxon>
        <taxon>Actinomycetota</taxon>
        <taxon>Actinomycetes</taxon>
        <taxon>Streptosporangiales</taxon>
        <taxon>Thermomonosporaceae</taxon>
        <taxon>Thermomonospora</taxon>
    </lineage>
</organism>
<dbReference type="GO" id="GO:0003677">
    <property type="term" value="F:DNA binding"/>
    <property type="evidence" value="ECO:0007669"/>
    <property type="project" value="UniProtKB-KW"/>
</dbReference>
<keyword evidence="2" id="KW-1185">Reference proteome</keyword>